<evidence type="ECO:0000313" key="3">
    <source>
        <dbReference type="EMBL" id="KAK5090629.1"/>
    </source>
</evidence>
<feature type="region of interest" description="Disordered" evidence="2">
    <location>
        <begin position="679"/>
        <end position="698"/>
    </location>
</feature>
<evidence type="ECO:0000256" key="1">
    <source>
        <dbReference type="SAM" id="Coils"/>
    </source>
</evidence>
<feature type="coiled-coil region" evidence="1">
    <location>
        <begin position="408"/>
        <end position="456"/>
    </location>
</feature>
<organism evidence="3 4">
    <name type="scientific">Lithohypha guttulata</name>
    <dbReference type="NCBI Taxonomy" id="1690604"/>
    <lineage>
        <taxon>Eukaryota</taxon>
        <taxon>Fungi</taxon>
        <taxon>Dikarya</taxon>
        <taxon>Ascomycota</taxon>
        <taxon>Pezizomycotina</taxon>
        <taxon>Eurotiomycetes</taxon>
        <taxon>Chaetothyriomycetidae</taxon>
        <taxon>Chaetothyriales</taxon>
        <taxon>Trichomeriaceae</taxon>
        <taxon>Lithohypha</taxon>
    </lineage>
</organism>
<feature type="coiled-coil region" evidence="1">
    <location>
        <begin position="118"/>
        <end position="198"/>
    </location>
</feature>
<comment type="caution">
    <text evidence="3">The sequence shown here is derived from an EMBL/GenBank/DDBJ whole genome shotgun (WGS) entry which is preliminary data.</text>
</comment>
<feature type="coiled-coil region" evidence="1">
    <location>
        <begin position="317"/>
        <end position="344"/>
    </location>
</feature>
<keyword evidence="1" id="KW-0175">Coiled coil</keyword>
<protein>
    <submittedName>
        <fullName evidence="3">Uncharacterized protein</fullName>
    </submittedName>
</protein>
<dbReference type="EMBL" id="JAVRRJ010000001">
    <property type="protein sequence ID" value="KAK5090629.1"/>
    <property type="molecule type" value="Genomic_DNA"/>
</dbReference>
<keyword evidence="4" id="KW-1185">Reference proteome</keyword>
<reference evidence="3 4" key="1">
    <citation type="submission" date="2023-08" db="EMBL/GenBank/DDBJ databases">
        <title>Black Yeasts Isolated from many extreme environments.</title>
        <authorList>
            <person name="Coleine C."/>
            <person name="Stajich J.E."/>
            <person name="Selbmann L."/>
        </authorList>
    </citation>
    <scope>NUCLEOTIDE SEQUENCE [LARGE SCALE GENOMIC DNA]</scope>
    <source>
        <strain evidence="3 4">CCFEE 5910</strain>
    </source>
</reference>
<feature type="region of interest" description="Disordered" evidence="2">
    <location>
        <begin position="715"/>
        <end position="747"/>
    </location>
</feature>
<dbReference type="SUPFAM" id="SSF57997">
    <property type="entry name" value="Tropomyosin"/>
    <property type="match status" value="1"/>
</dbReference>
<dbReference type="AlphaFoldDB" id="A0AAN7TCI4"/>
<sequence>MSSATDDMPIALRKPKRRSSVLSSPVKPRSAPDSVEGTKTPATRRSKRVRFSDPGLLSPTHAASTSLTPAFRRSTLATPKQRRPATPARPAIEGSIQFTPFTAILDERCIRRIRRNGLSEEMNNYESEKKSRSTLQNEIDAKDAELKRLRAELEAAKVEAQRVDDEVHEPPPSSQQQVDEVEAELEMLRQSFQAAAEDNTSMANQHVSWEDVPRISGPGSEGGDTIVIHEDEDAATFPSGQRQPSFTARAMDTDVLNMGLELSAARQAKSSLLGSFREQATNTTFDLDFADTPVRQQQDVRSTASTFRIPDTPPNFHHDLSKQLRETTNRAEEAEVALTALDVEVTNLGFGNADKDDTFAMVAAIADHFRSARLELERLIPGETAPGFENSSVLPEILRKTKLLADRVKAKENELKASKDQHHNLKNNFEKAIIAAERANERVKQLETAIDGNAEEMLHIRMRSQQLEQDVLEKEKDVISLSHALNKYRADVSRLENLINDMQQEYDQHTVNVNKKETKIEELEARVSSETNGRRAAEVSAVQRLARINELETSLATSKRHAADLEARLTSLQQSDPASFSASTSFAHTQEIQQLNHRISSLATALACANAEVEKLKISKQKLEERVRSEVEQGAKAVETLQEQLIRTVMKGNEARKRYVNGAKVRIANWELDDEREMDLSSDGIGEDGQSLASEARTPSSVRFAEYAEVETIERIDGAPEADQLPDAHDGAESGSESIPGSVEVQRGRGRYQKVPRLVSFDKARRAGGGGKGRRRYDSGIGMSSDNDFDIYDEETCGRGAGEVRNGMITPELSSEGDVEGVIDEAMVLIGTVLLTHLGNVV</sequence>
<evidence type="ECO:0000256" key="2">
    <source>
        <dbReference type="SAM" id="MobiDB-lite"/>
    </source>
</evidence>
<gene>
    <name evidence="3" type="ORF">LTR05_000804</name>
</gene>
<evidence type="ECO:0000313" key="4">
    <source>
        <dbReference type="Proteomes" id="UP001309876"/>
    </source>
</evidence>
<feature type="region of interest" description="Disordered" evidence="2">
    <location>
        <begin position="1"/>
        <end position="94"/>
    </location>
</feature>
<dbReference type="PANTHER" id="PTHR45615:SF53">
    <property type="entry name" value="MYOSIN HEAVY CHAIN"/>
    <property type="match status" value="1"/>
</dbReference>
<feature type="region of interest" description="Disordered" evidence="2">
    <location>
        <begin position="296"/>
        <end position="317"/>
    </location>
</feature>
<feature type="compositionally biased region" description="Polar residues" evidence="2">
    <location>
        <begin position="296"/>
        <end position="306"/>
    </location>
</feature>
<name>A0AAN7TCI4_9EURO</name>
<accession>A0AAN7TCI4</accession>
<dbReference type="PANTHER" id="PTHR45615">
    <property type="entry name" value="MYOSIN HEAVY CHAIN, NON-MUSCLE"/>
    <property type="match status" value="1"/>
</dbReference>
<dbReference type="Proteomes" id="UP001309876">
    <property type="component" value="Unassembled WGS sequence"/>
</dbReference>
<proteinExistence type="predicted"/>
<feature type="coiled-coil region" evidence="1">
    <location>
        <begin position="485"/>
        <end position="633"/>
    </location>
</feature>